<dbReference type="CDD" id="cd00009">
    <property type="entry name" value="AAA"/>
    <property type="match status" value="1"/>
</dbReference>
<dbReference type="GO" id="GO:0000731">
    <property type="term" value="P:DNA synthesis involved in DNA repair"/>
    <property type="evidence" value="ECO:0007669"/>
    <property type="project" value="TreeGrafter"/>
</dbReference>
<dbReference type="Gene3D" id="1.10.3710.10">
    <property type="entry name" value="DNA polymerase III clamp loader subunits, C-terminal domain"/>
    <property type="match status" value="1"/>
</dbReference>
<dbReference type="Gene3D" id="1.20.272.10">
    <property type="match status" value="1"/>
</dbReference>
<dbReference type="PANTHER" id="PTHR13779:SF7">
    <property type="entry name" value="ATPASE WRNIP1"/>
    <property type="match status" value="1"/>
</dbReference>
<dbReference type="EMBL" id="CAFBPW010000004">
    <property type="protein sequence ID" value="CAB5023760.1"/>
    <property type="molecule type" value="Genomic_DNA"/>
</dbReference>
<gene>
    <name evidence="6" type="ORF">UFOPK2582_00554</name>
    <name evidence="7" type="ORF">UFOPK3046_00325</name>
    <name evidence="8" type="ORF">UFOPK3914_00504</name>
    <name evidence="9" type="ORF">UFOPK4173_00074</name>
</gene>
<dbReference type="GO" id="GO:0003677">
    <property type="term" value="F:DNA binding"/>
    <property type="evidence" value="ECO:0007669"/>
    <property type="project" value="InterPro"/>
</dbReference>
<dbReference type="GO" id="GO:0006261">
    <property type="term" value="P:DNA-templated DNA replication"/>
    <property type="evidence" value="ECO:0007669"/>
    <property type="project" value="TreeGrafter"/>
</dbReference>
<proteinExistence type="inferred from homology"/>
<dbReference type="SUPFAM" id="SSF52540">
    <property type="entry name" value="P-loop containing nucleoside triphosphate hydrolases"/>
    <property type="match status" value="1"/>
</dbReference>
<dbReference type="Gene3D" id="1.10.8.60">
    <property type="match status" value="1"/>
</dbReference>
<dbReference type="InterPro" id="IPR051314">
    <property type="entry name" value="AAA_ATPase_RarA/MGS1/WRNIP1"/>
</dbReference>
<dbReference type="CDD" id="cd18139">
    <property type="entry name" value="HLD_clamp_RarA"/>
    <property type="match status" value="1"/>
</dbReference>
<dbReference type="PRINTS" id="PR00830">
    <property type="entry name" value="ENDOLAPTASE"/>
</dbReference>
<keyword evidence="2" id="KW-0547">Nucleotide-binding</keyword>
<organism evidence="8">
    <name type="scientific">freshwater metagenome</name>
    <dbReference type="NCBI Taxonomy" id="449393"/>
    <lineage>
        <taxon>unclassified sequences</taxon>
        <taxon>metagenomes</taxon>
        <taxon>ecological metagenomes</taxon>
    </lineage>
</organism>
<dbReference type="InterPro" id="IPR032423">
    <property type="entry name" value="AAA_assoc_2"/>
</dbReference>
<sequence>MGPSAGSTGSGSSQLRGSNDLFSAAAEQHLRSAGPMADRLRPTTLAEVVGQEHLLGKGKPLRALVDADRLSSVILWGPPGTGKTTIARLIAQASSKEFIPLSAVTATVKDIREVSAAAQERLGARGLGTILFLDEIHRFTKAQQDALLPAVETGLLVLIGATTENPYFEVNPPLMSRSTLFRLRVLDPEALRQLARRALDSEQASADSDAVDHLVDRSGGDGRHLLTSLEVALALASTRDPSESSVRVVLEDAEGALGASAVRYGQDDHYDVISAFIKSIRGSDPDAALHWLARMLAAGEDARFIARRLVIAASEDVGMADPFALLIANAAAQAVEFVGLPEARINLAQATVHLALAPKSNSAYQGLLAAAAEVETSVIGEVPPHLRDGHYQGAQHLGHGTDYRTPHGDPRGWIEQQYLPEELSDSSYYVPTANGAEGRLVERWRERRGDIPKSDPASDKNMS</sequence>
<dbReference type="SMART" id="SM00382">
    <property type="entry name" value="AAA"/>
    <property type="match status" value="1"/>
</dbReference>
<dbReference type="PANTHER" id="PTHR13779">
    <property type="entry name" value="WERNER HELICASE-INTERACTING PROTEIN 1 FAMILY MEMBER"/>
    <property type="match status" value="1"/>
</dbReference>
<evidence type="ECO:0000256" key="2">
    <source>
        <dbReference type="ARBA" id="ARBA00022741"/>
    </source>
</evidence>
<dbReference type="InterPro" id="IPR003959">
    <property type="entry name" value="ATPase_AAA_core"/>
</dbReference>
<dbReference type="InterPro" id="IPR021886">
    <property type="entry name" value="MgsA_C"/>
</dbReference>
<dbReference type="EMBL" id="CAFAAQ010000016">
    <property type="protein sequence ID" value="CAB4797285.1"/>
    <property type="molecule type" value="Genomic_DNA"/>
</dbReference>
<dbReference type="EMBL" id="CAEZXS010000047">
    <property type="protein sequence ID" value="CAB4693493.1"/>
    <property type="molecule type" value="Genomic_DNA"/>
</dbReference>
<dbReference type="GO" id="GO:0016887">
    <property type="term" value="F:ATP hydrolysis activity"/>
    <property type="evidence" value="ECO:0007669"/>
    <property type="project" value="InterPro"/>
</dbReference>
<dbReference type="Pfam" id="PF16193">
    <property type="entry name" value="AAA_assoc_2"/>
    <property type="match status" value="1"/>
</dbReference>
<dbReference type="Gene3D" id="3.40.50.300">
    <property type="entry name" value="P-loop containing nucleotide triphosphate hydrolases"/>
    <property type="match status" value="1"/>
</dbReference>
<evidence type="ECO:0000256" key="4">
    <source>
        <dbReference type="SAM" id="MobiDB-lite"/>
    </source>
</evidence>
<protein>
    <submittedName>
        <fullName evidence="8">Unannotated protein</fullName>
    </submittedName>
</protein>
<evidence type="ECO:0000256" key="3">
    <source>
        <dbReference type="ARBA" id="ARBA00022840"/>
    </source>
</evidence>
<dbReference type="SUPFAM" id="SSF48019">
    <property type="entry name" value="post-AAA+ oligomerization domain-like"/>
    <property type="match status" value="1"/>
</dbReference>
<dbReference type="Pfam" id="PF12002">
    <property type="entry name" value="MgsA_C"/>
    <property type="match status" value="1"/>
</dbReference>
<dbReference type="InterPro" id="IPR027417">
    <property type="entry name" value="P-loop_NTPase"/>
</dbReference>
<feature type="region of interest" description="Disordered" evidence="4">
    <location>
        <begin position="439"/>
        <end position="463"/>
    </location>
</feature>
<dbReference type="InterPro" id="IPR008921">
    <property type="entry name" value="DNA_pol3_clamp-load_cplx_C"/>
</dbReference>
<dbReference type="FunFam" id="3.40.50.300:FF:000345">
    <property type="entry name" value="AAA family ATPase"/>
    <property type="match status" value="1"/>
</dbReference>
<reference evidence="8" key="1">
    <citation type="submission" date="2020-05" db="EMBL/GenBank/DDBJ databases">
        <authorList>
            <person name="Chiriac C."/>
            <person name="Salcher M."/>
            <person name="Ghai R."/>
            <person name="Kavagutti S V."/>
        </authorList>
    </citation>
    <scope>NUCLEOTIDE SEQUENCE</scope>
</reference>
<dbReference type="AlphaFoldDB" id="A0A6J7LXS7"/>
<evidence type="ECO:0000313" key="7">
    <source>
        <dbReference type="EMBL" id="CAB4797285.1"/>
    </source>
</evidence>
<dbReference type="EMBL" id="CAFBOG010000031">
    <property type="protein sequence ID" value="CAB4972255.1"/>
    <property type="molecule type" value="Genomic_DNA"/>
</dbReference>
<evidence type="ECO:0000256" key="1">
    <source>
        <dbReference type="ARBA" id="ARBA00008959"/>
    </source>
</evidence>
<keyword evidence="3" id="KW-0067">ATP-binding</keyword>
<feature type="domain" description="AAA+ ATPase" evidence="5">
    <location>
        <begin position="69"/>
        <end position="189"/>
    </location>
</feature>
<dbReference type="GO" id="GO:0005524">
    <property type="term" value="F:ATP binding"/>
    <property type="evidence" value="ECO:0007669"/>
    <property type="project" value="UniProtKB-KW"/>
</dbReference>
<dbReference type="Pfam" id="PF00004">
    <property type="entry name" value="AAA"/>
    <property type="match status" value="1"/>
</dbReference>
<name>A0A6J7LXS7_9ZZZZ</name>
<accession>A0A6J7LXS7</accession>
<evidence type="ECO:0000313" key="8">
    <source>
        <dbReference type="EMBL" id="CAB4972255.1"/>
    </source>
</evidence>
<dbReference type="InterPro" id="IPR003593">
    <property type="entry name" value="AAA+_ATPase"/>
</dbReference>
<dbReference type="FunFam" id="1.10.3710.10:FF:000003">
    <property type="entry name" value="ATPase, AAA family protein"/>
    <property type="match status" value="1"/>
</dbReference>
<dbReference type="GO" id="GO:0008047">
    <property type="term" value="F:enzyme activator activity"/>
    <property type="evidence" value="ECO:0007669"/>
    <property type="project" value="TreeGrafter"/>
</dbReference>
<comment type="similarity">
    <text evidence="1">Belongs to the AAA ATPase family. RarA/MGS1/WRNIP1 subfamily.</text>
</comment>
<evidence type="ECO:0000313" key="9">
    <source>
        <dbReference type="EMBL" id="CAB5023760.1"/>
    </source>
</evidence>
<dbReference type="FunFam" id="1.20.272.10:FF:000001">
    <property type="entry name" value="Putative AAA family ATPase"/>
    <property type="match status" value="1"/>
</dbReference>
<dbReference type="GO" id="GO:0017116">
    <property type="term" value="F:single-stranded DNA helicase activity"/>
    <property type="evidence" value="ECO:0007669"/>
    <property type="project" value="TreeGrafter"/>
</dbReference>
<evidence type="ECO:0000313" key="6">
    <source>
        <dbReference type="EMBL" id="CAB4693493.1"/>
    </source>
</evidence>
<evidence type="ECO:0000259" key="5">
    <source>
        <dbReference type="SMART" id="SM00382"/>
    </source>
</evidence>